<feature type="domain" description="Albumin" evidence="7">
    <location>
        <begin position="215"/>
        <end position="405"/>
    </location>
</feature>
<dbReference type="InterPro" id="IPR021177">
    <property type="entry name" value="Serum_albumin/AFP/Afamin"/>
</dbReference>
<protein>
    <recommendedName>
        <fullName evidence="7">Albumin domain-containing protein</fullName>
    </recommendedName>
</protein>
<accession>A0A670JIZ0</accession>
<dbReference type="OMA" id="INDQICH"/>
<reference evidence="8 9" key="1">
    <citation type="journal article" date="2019" name="Proc. Natl. Acad. Sci. U.S.A.">
        <title>Regulatory changes in pterin and carotenoid genes underlie balanced color polymorphisms in the wall lizard.</title>
        <authorList>
            <person name="Andrade P."/>
            <person name="Pinho C."/>
            <person name="Perez I de Lanuza G."/>
            <person name="Afonso S."/>
            <person name="Brejcha J."/>
            <person name="Rubin C.J."/>
            <person name="Wallerman O."/>
            <person name="Pereira P."/>
            <person name="Sabatino S.J."/>
            <person name="Bellati A."/>
            <person name="Pellitteri-Rosa D."/>
            <person name="Bosakova Z."/>
            <person name="Bunikis I."/>
            <person name="Carretero M.A."/>
            <person name="Feiner N."/>
            <person name="Marsik P."/>
            <person name="Pauperio F."/>
            <person name="Salvi D."/>
            <person name="Soler L."/>
            <person name="While G.M."/>
            <person name="Uller T."/>
            <person name="Font E."/>
            <person name="Andersson L."/>
            <person name="Carneiro M."/>
        </authorList>
    </citation>
    <scope>NUCLEOTIDE SEQUENCE</scope>
</reference>
<keyword evidence="2" id="KW-0964">Secreted</keyword>
<evidence type="ECO:0000313" key="9">
    <source>
        <dbReference type="Proteomes" id="UP000472272"/>
    </source>
</evidence>
<feature type="chain" id="PRO_5025500703" description="Albumin domain-containing protein" evidence="6">
    <location>
        <begin position="19"/>
        <end position="522"/>
    </location>
</feature>
<dbReference type="PROSITE" id="PS00212">
    <property type="entry name" value="ALBUMIN_1"/>
    <property type="match status" value="2"/>
</dbReference>
<evidence type="ECO:0000259" key="7">
    <source>
        <dbReference type="PROSITE" id="PS51438"/>
    </source>
</evidence>
<dbReference type="PANTHER" id="PTHR11385:SF14">
    <property type="entry name" value="AFAMIN"/>
    <property type="match status" value="1"/>
</dbReference>
<dbReference type="GeneTree" id="ENSGT00390000000113"/>
<dbReference type="AlphaFoldDB" id="A0A670JIZ0"/>
<organism evidence="8 9">
    <name type="scientific">Podarcis muralis</name>
    <name type="common">Wall lizard</name>
    <name type="synonym">Lacerta muralis</name>
    <dbReference type="NCBI Taxonomy" id="64176"/>
    <lineage>
        <taxon>Eukaryota</taxon>
        <taxon>Metazoa</taxon>
        <taxon>Chordata</taxon>
        <taxon>Craniata</taxon>
        <taxon>Vertebrata</taxon>
        <taxon>Euteleostomi</taxon>
        <taxon>Lepidosauria</taxon>
        <taxon>Squamata</taxon>
        <taxon>Bifurcata</taxon>
        <taxon>Unidentata</taxon>
        <taxon>Episquamata</taxon>
        <taxon>Laterata</taxon>
        <taxon>Lacertibaenia</taxon>
        <taxon>Lacertidae</taxon>
        <taxon>Podarcis</taxon>
    </lineage>
</organism>
<feature type="domain" description="Albumin" evidence="7">
    <location>
        <begin position="406"/>
        <end position="522"/>
    </location>
</feature>
<feature type="domain" description="Albumin" evidence="7">
    <location>
        <begin position="21"/>
        <end position="214"/>
    </location>
</feature>
<proteinExistence type="predicted"/>
<dbReference type="SMART" id="SM00103">
    <property type="entry name" value="ALBUMIN"/>
    <property type="match status" value="2"/>
</dbReference>
<keyword evidence="5" id="KW-1015">Disulfide bond</keyword>
<sequence>MKWVTLISCLFLISSAESKQLPRRYRDVGSHDTFRHFIKIAEGQFPGIIISLLSQNLQRPSYGEVAKLNDNLVQLAKKCSSDDQAIPDCEKPLRTVFLDEICHEEGLAEKYGFTECCGKIDPERNDCFLTHKNETSGFIPPFVMPDGENVCKVYQDTRAEFLANYYYELSRRHPFANVAVLYKTVKGFEKVLQTCCLETDKDACFREKLPAVREQKNYAIGLQKHTCSILKEFGKRSLRFQEVADLSRKFPKTDFPIILKIVGDIVHIHEVFCKGDTLEYFLDVADLIEYICTHQDTISTKVKDCCDRELLDREECLINAENDDKPADLTATFKEFGVKEVCQNFTENKATLLEKFVYETGRRNPVFSKQLLLKVGSKYEGLLEKCCETEHPEECFHQGEGELRQYADNTLETLKMRCNLYEKAGDHGFQNEVLVHYTKRAPEMAFEELYQYTMKFAGVVAKCCKEDDAHILVCADENVSIFSSILASFLPPHFFLFQQGLLNTILNVMPLNWAQMKISKQI</sequence>
<dbReference type="GO" id="GO:0005737">
    <property type="term" value="C:cytoplasm"/>
    <property type="evidence" value="ECO:0007669"/>
    <property type="project" value="TreeGrafter"/>
</dbReference>
<dbReference type="Ensembl" id="ENSPMRT00000025392.1">
    <property type="protein sequence ID" value="ENSPMRP00000023930.1"/>
    <property type="gene ID" value="ENSPMRG00000015493.1"/>
</dbReference>
<name>A0A670JIZ0_PODMU</name>
<dbReference type="PANTHER" id="PTHR11385">
    <property type="entry name" value="SERUM ALBUMIN-RELATED"/>
    <property type="match status" value="1"/>
</dbReference>
<keyword evidence="4" id="KW-0677">Repeat</keyword>
<evidence type="ECO:0000256" key="5">
    <source>
        <dbReference type="ARBA" id="ARBA00023157"/>
    </source>
</evidence>
<evidence type="ECO:0000256" key="2">
    <source>
        <dbReference type="ARBA" id="ARBA00022525"/>
    </source>
</evidence>
<dbReference type="Pfam" id="PF00273">
    <property type="entry name" value="Serum_albumin"/>
    <property type="match status" value="3"/>
</dbReference>
<comment type="subcellular location">
    <subcellularLocation>
        <location evidence="1">Secreted</location>
    </subcellularLocation>
</comment>
<evidence type="ECO:0000256" key="4">
    <source>
        <dbReference type="ARBA" id="ARBA00022737"/>
    </source>
</evidence>
<keyword evidence="9" id="KW-1185">Reference proteome</keyword>
<evidence type="ECO:0000256" key="6">
    <source>
        <dbReference type="SAM" id="SignalP"/>
    </source>
</evidence>
<dbReference type="InterPro" id="IPR020858">
    <property type="entry name" value="Serum_albumin-like"/>
</dbReference>
<dbReference type="SUPFAM" id="SSF48552">
    <property type="entry name" value="Serum albumin-like"/>
    <property type="match status" value="3"/>
</dbReference>
<dbReference type="Gene3D" id="1.10.246.10">
    <property type="match status" value="5"/>
</dbReference>
<evidence type="ECO:0000256" key="1">
    <source>
        <dbReference type="ARBA" id="ARBA00004613"/>
    </source>
</evidence>
<dbReference type="PRINTS" id="PR00803">
    <property type="entry name" value="AFETOPROTEIN"/>
</dbReference>
<dbReference type="InterPro" id="IPR000264">
    <property type="entry name" value="ALB/AFP/VDB"/>
</dbReference>
<dbReference type="PROSITE" id="PS51438">
    <property type="entry name" value="ALBUMIN_2"/>
    <property type="match status" value="3"/>
</dbReference>
<dbReference type="InterPro" id="IPR014760">
    <property type="entry name" value="Serum_albumin_N"/>
</dbReference>
<dbReference type="GO" id="GO:0072562">
    <property type="term" value="C:blood microparticle"/>
    <property type="evidence" value="ECO:0007669"/>
    <property type="project" value="TreeGrafter"/>
</dbReference>
<reference evidence="8" key="3">
    <citation type="submission" date="2025-09" db="UniProtKB">
        <authorList>
            <consortium name="Ensembl"/>
        </authorList>
    </citation>
    <scope>IDENTIFICATION</scope>
</reference>
<dbReference type="PRINTS" id="PR00802">
    <property type="entry name" value="SERUMALBUMIN"/>
</dbReference>
<dbReference type="Proteomes" id="UP000472272">
    <property type="component" value="Chromosome 13"/>
</dbReference>
<dbReference type="InterPro" id="IPR020857">
    <property type="entry name" value="Serum_albumin_CS"/>
</dbReference>
<reference evidence="8" key="2">
    <citation type="submission" date="2025-08" db="UniProtKB">
        <authorList>
            <consortium name="Ensembl"/>
        </authorList>
    </citation>
    <scope>IDENTIFICATION</scope>
</reference>
<feature type="signal peptide" evidence="6">
    <location>
        <begin position="1"/>
        <end position="18"/>
    </location>
</feature>
<dbReference type="GO" id="GO:0036094">
    <property type="term" value="F:small molecule binding"/>
    <property type="evidence" value="ECO:0007669"/>
    <property type="project" value="TreeGrafter"/>
</dbReference>
<evidence type="ECO:0000313" key="8">
    <source>
        <dbReference type="Ensembl" id="ENSPMRP00000023930.1"/>
    </source>
</evidence>
<evidence type="ECO:0000256" key="3">
    <source>
        <dbReference type="ARBA" id="ARBA00022729"/>
    </source>
</evidence>
<keyword evidence="3 6" id="KW-0732">Signal</keyword>